<name>A0A852T2K3_9MICO</name>
<dbReference type="CDD" id="cd00542">
    <property type="entry name" value="Ntn_PVA"/>
    <property type="match status" value="1"/>
</dbReference>
<protein>
    <recommendedName>
        <fullName evidence="5">choloylglycine hydrolase</fullName>
        <ecNumber evidence="5">3.5.1.24</ecNumber>
    </recommendedName>
    <alternativeName>
        <fullName evidence="6">Bile salt hydrolase</fullName>
    </alternativeName>
    <alternativeName>
        <fullName evidence="7">Choloylglycine hydrolase</fullName>
    </alternativeName>
</protein>
<evidence type="ECO:0000259" key="10">
    <source>
        <dbReference type="Pfam" id="PF02275"/>
    </source>
</evidence>
<evidence type="ECO:0000256" key="6">
    <source>
        <dbReference type="ARBA" id="ARBA00044804"/>
    </source>
</evidence>
<dbReference type="RefSeq" id="WP_179457135.1">
    <property type="nucleotide sequence ID" value="NZ_BAAAPX010000001.1"/>
</dbReference>
<comment type="catalytic activity">
    <reaction evidence="9">
        <text>taurodeoxycholate + H2O = deoxycholate + taurine</text>
        <dbReference type="Rhea" id="RHEA:47556"/>
        <dbReference type="ChEBI" id="CHEBI:15377"/>
        <dbReference type="ChEBI" id="CHEBI:23614"/>
        <dbReference type="ChEBI" id="CHEBI:36261"/>
        <dbReference type="ChEBI" id="CHEBI:507393"/>
    </reaction>
    <physiologicalReaction direction="left-to-right" evidence="9">
        <dbReference type="Rhea" id="RHEA:47557"/>
    </physiologicalReaction>
</comment>
<dbReference type="GO" id="GO:0006629">
    <property type="term" value="P:lipid metabolic process"/>
    <property type="evidence" value="ECO:0007669"/>
    <property type="project" value="UniProtKB-KW"/>
</dbReference>
<proteinExistence type="inferred from homology"/>
<dbReference type="GO" id="GO:0045302">
    <property type="term" value="F:choloylglycine hydrolase activity"/>
    <property type="evidence" value="ECO:0007669"/>
    <property type="project" value="UniProtKB-EC"/>
</dbReference>
<dbReference type="InterPro" id="IPR029055">
    <property type="entry name" value="Ntn_hydrolases_N"/>
</dbReference>
<gene>
    <name evidence="11" type="ORF">BJ963_002624</name>
</gene>
<dbReference type="Proteomes" id="UP000589620">
    <property type="component" value="Unassembled WGS sequence"/>
</dbReference>
<evidence type="ECO:0000313" key="12">
    <source>
        <dbReference type="Proteomes" id="UP000589620"/>
    </source>
</evidence>
<evidence type="ECO:0000256" key="8">
    <source>
        <dbReference type="ARBA" id="ARBA00047285"/>
    </source>
</evidence>
<evidence type="ECO:0000256" key="1">
    <source>
        <dbReference type="ARBA" id="ARBA00004860"/>
    </source>
</evidence>
<evidence type="ECO:0000256" key="2">
    <source>
        <dbReference type="ARBA" id="ARBA00006625"/>
    </source>
</evidence>
<dbReference type="NCBIfam" id="NF038245">
    <property type="entry name" value="bile_salt_hydro"/>
    <property type="match status" value="1"/>
</dbReference>
<comment type="pathway">
    <text evidence="1">Lipid metabolism; bile acid biosynthesis.</text>
</comment>
<evidence type="ECO:0000256" key="5">
    <source>
        <dbReference type="ARBA" id="ARBA00044769"/>
    </source>
</evidence>
<dbReference type="AlphaFoldDB" id="A0A852T2K3"/>
<dbReference type="EC" id="3.5.1.24" evidence="5"/>
<evidence type="ECO:0000256" key="4">
    <source>
        <dbReference type="ARBA" id="ARBA00023098"/>
    </source>
</evidence>
<dbReference type="SUPFAM" id="SSF56235">
    <property type="entry name" value="N-terminal nucleophile aminohydrolases (Ntn hydrolases)"/>
    <property type="match status" value="1"/>
</dbReference>
<evidence type="ECO:0000256" key="7">
    <source>
        <dbReference type="ARBA" id="ARBA00044806"/>
    </source>
</evidence>
<evidence type="ECO:0000256" key="3">
    <source>
        <dbReference type="ARBA" id="ARBA00022801"/>
    </source>
</evidence>
<sequence length="325" mass="36379">MCTGVSYTTKDHYFGRNLDLEFSYHETVAVTPRNFPFEFRKTEALPRHHAIVGIATISDGYPLYYDAVNERGLGMAGLNFPENADYKPEAAGTTNVTPFEFIPWVLGRFETVDQVVAALNDVTLVDISFSEEFPLSPLHWIIADKNRSVTVESVKEGLRVYDNPFGVLTNNPTFDIQTFRLNDYMHLSTYPPENHFSKDIAFDTYSRGMGAIGLPGDLSSASRFAKAVFTRMNSVAGDSESESISQFFHILGSVAQQRGCVHVGGDDKFEITIYSSCCNTDTGVYYYTTYENSQITGVDMHKEDLDSSEVVDYPLVKGQRLSMQN</sequence>
<comment type="catalytic activity">
    <reaction evidence="8">
        <text>cholate + taurine = taurocholate + H2O</text>
        <dbReference type="Rhea" id="RHEA:47108"/>
        <dbReference type="ChEBI" id="CHEBI:15377"/>
        <dbReference type="ChEBI" id="CHEBI:29747"/>
        <dbReference type="ChEBI" id="CHEBI:36257"/>
        <dbReference type="ChEBI" id="CHEBI:507393"/>
    </reaction>
    <physiologicalReaction direction="right-to-left" evidence="8">
        <dbReference type="Rhea" id="RHEA:47110"/>
    </physiologicalReaction>
</comment>
<evidence type="ECO:0000256" key="9">
    <source>
        <dbReference type="ARBA" id="ARBA00048897"/>
    </source>
</evidence>
<reference evidence="11 12" key="1">
    <citation type="submission" date="2020-07" db="EMBL/GenBank/DDBJ databases">
        <title>Sequencing the genomes of 1000 actinobacteria strains.</title>
        <authorList>
            <person name="Klenk H.-P."/>
        </authorList>
    </citation>
    <scope>NUCLEOTIDE SEQUENCE [LARGE SCALE GENOMIC DNA]</scope>
    <source>
        <strain evidence="11 12">DSM 23871</strain>
    </source>
</reference>
<keyword evidence="12" id="KW-1185">Reference proteome</keyword>
<dbReference type="InterPro" id="IPR029132">
    <property type="entry name" value="CBAH/NAAA_C"/>
</dbReference>
<comment type="caution">
    <text evidence="11">The sequence shown here is derived from an EMBL/GenBank/DDBJ whole genome shotgun (WGS) entry which is preliminary data.</text>
</comment>
<dbReference type="Pfam" id="PF02275">
    <property type="entry name" value="CBAH"/>
    <property type="match status" value="1"/>
</dbReference>
<dbReference type="InterPro" id="IPR047711">
    <property type="entry name" value="CBAH"/>
</dbReference>
<dbReference type="InterPro" id="IPR052193">
    <property type="entry name" value="Peptidase_C59"/>
</dbReference>
<evidence type="ECO:0000313" key="11">
    <source>
        <dbReference type="EMBL" id="NYD75105.1"/>
    </source>
</evidence>
<accession>A0A852T2K3</accession>
<keyword evidence="4" id="KW-0443">Lipid metabolism</keyword>
<organism evidence="11 12">
    <name type="scientific">Leifsonia soli</name>
    <dbReference type="NCBI Taxonomy" id="582665"/>
    <lineage>
        <taxon>Bacteria</taxon>
        <taxon>Bacillati</taxon>
        <taxon>Actinomycetota</taxon>
        <taxon>Actinomycetes</taxon>
        <taxon>Micrococcales</taxon>
        <taxon>Microbacteriaceae</taxon>
        <taxon>Leifsonia</taxon>
    </lineage>
</organism>
<comment type="similarity">
    <text evidence="2">Belongs to the peptidase C59 family.</text>
</comment>
<dbReference type="PANTHER" id="PTHR35527:SF2">
    <property type="entry name" value="HYDROLASE"/>
    <property type="match status" value="1"/>
</dbReference>
<dbReference type="PANTHER" id="PTHR35527">
    <property type="entry name" value="CHOLOYLGLYCINE HYDROLASE"/>
    <property type="match status" value="1"/>
</dbReference>
<keyword evidence="3 11" id="KW-0378">Hydrolase</keyword>
<dbReference type="Gene3D" id="3.60.60.10">
    <property type="entry name" value="Penicillin V Acylase, Chain A"/>
    <property type="match status" value="1"/>
</dbReference>
<feature type="domain" description="Choloylglycine hydrolase/NAAA C-terminal" evidence="10">
    <location>
        <begin position="2"/>
        <end position="311"/>
    </location>
</feature>
<dbReference type="EMBL" id="JACCBJ010000001">
    <property type="protein sequence ID" value="NYD75105.1"/>
    <property type="molecule type" value="Genomic_DNA"/>
</dbReference>